<keyword evidence="2" id="KW-1185">Reference proteome</keyword>
<comment type="caution">
    <text evidence="1">The sequence shown here is derived from an EMBL/GenBank/DDBJ whole genome shotgun (WGS) entry which is preliminary data.</text>
</comment>
<sequence>MVAAATHLARAARALCARARPILAPLPLAARRPKHDTLRHLCSGMAARLSDDERAQKLQPLLDGAGWALVGGRDAIQKSFVFDSFTSAFAFMAIVALHAEKMDHHPEWFNVYNRVDVTLSTHDCQGLSGRDVALAAHIEQAAAKFL</sequence>
<dbReference type="Proteomes" id="UP001140234">
    <property type="component" value="Unassembled WGS sequence"/>
</dbReference>
<name>A0ACC1JLT9_9FUNG</name>
<keyword evidence="1" id="KW-0456">Lyase</keyword>
<reference evidence="1" key="1">
    <citation type="submission" date="2022-07" db="EMBL/GenBank/DDBJ databases">
        <title>Phylogenomic reconstructions and comparative analyses of Kickxellomycotina fungi.</title>
        <authorList>
            <person name="Reynolds N.K."/>
            <person name="Stajich J.E."/>
            <person name="Barry K."/>
            <person name="Grigoriev I.V."/>
            <person name="Crous P."/>
            <person name="Smith M.E."/>
        </authorList>
    </citation>
    <scope>NUCLEOTIDE SEQUENCE</scope>
    <source>
        <strain evidence="1">CBS 109366</strain>
    </source>
</reference>
<dbReference type="EMBL" id="JANBUJ010002955">
    <property type="protein sequence ID" value="KAJ2762509.1"/>
    <property type="molecule type" value="Genomic_DNA"/>
</dbReference>
<evidence type="ECO:0000313" key="1">
    <source>
        <dbReference type="EMBL" id="KAJ2762509.1"/>
    </source>
</evidence>
<dbReference type="EC" id="4.2.1.96" evidence="1"/>
<gene>
    <name evidence="1" type="primary">PCBD2</name>
    <name evidence="1" type="ORF">IWQ57_005784</name>
</gene>
<evidence type="ECO:0000313" key="2">
    <source>
        <dbReference type="Proteomes" id="UP001140234"/>
    </source>
</evidence>
<protein>
    <submittedName>
        <fullName evidence="1">Pterin-4-alpha-carbinolamine dehydratase 2</fullName>
        <ecNumber evidence="1">4.2.1.96</ecNumber>
    </submittedName>
</protein>
<accession>A0ACC1JLT9</accession>
<organism evidence="1 2">
    <name type="scientific">Coemansia nantahalensis</name>
    <dbReference type="NCBI Taxonomy" id="2789366"/>
    <lineage>
        <taxon>Eukaryota</taxon>
        <taxon>Fungi</taxon>
        <taxon>Fungi incertae sedis</taxon>
        <taxon>Zoopagomycota</taxon>
        <taxon>Kickxellomycotina</taxon>
        <taxon>Kickxellomycetes</taxon>
        <taxon>Kickxellales</taxon>
        <taxon>Kickxellaceae</taxon>
        <taxon>Coemansia</taxon>
    </lineage>
</organism>
<proteinExistence type="predicted"/>